<keyword evidence="4" id="KW-1185">Reference proteome</keyword>
<organism evidence="3 4">
    <name type="scientific">Coniochaeta ligniaria NRRL 30616</name>
    <dbReference type="NCBI Taxonomy" id="1408157"/>
    <lineage>
        <taxon>Eukaryota</taxon>
        <taxon>Fungi</taxon>
        <taxon>Dikarya</taxon>
        <taxon>Ascomycota</taxon>
        <taxon>Pezizomycotina</taxon>
        <taxon>Sordariomycetes</taxon>
        <taxon>Sordariomycetidae</taxon>
        <taxon>Coniochaetales</taxon>
        <taxon>Coniochaetaceae</taxon>
        <taxon>Coniochaeta</taxon>
    </lineage>
</organism>
<dbReference type="Pfam" id="PF24494">
    <property type="entry name" value="DUF7587"/>
    <property type="match status" value="1"/>
</dbReference>
<proteinExistence type="predicted"/>
<evidence type="ECO:0000259" key="2">
    <source>
        <dbReference type="Pfam" id="PF24494"/>
    </source>
</evidence>
<feature type="compositionally biased region" description="Polar residues" evidence="1">
    <location>
        <begin position="54"/>
        <end position="63"/>
    </location>
</feature>
<evidence type="ECO:0000256" key="1">
    <source>
        <dbReference type="SAM" id="MobiDB-lite"/>
    </source>
</evidence>
<accession>A0A1J7JDZ5</accession>
<dbReference type="Proteomes" id="UP000182658">
    <property type="component" value="Unassembled WGS sequence"/>
</dbReference>
<name>A0A1J7JDZ5_9PEZI</name>
<dbReference type="PANTHER" id="PTHR40781">
    <property type="match status" value="1"/>
</dbReference>
<feature type="domain" description="DUF7587" evidence="2">
    <location>
        <begin position="433"/>
        <end position="588"/>
    </location>
</feature>
<dbReference type="InParanoid" id="A0A1J7JDZ5"/>
<dbReference type="OrthoDB" id="5429427at2759"/>
<dbReference type="AlphaFoldDB" id="A0A1J7JDZ5"/>
<feature type="region of interest" description="Disordered" evidence="1">
    <location>
        <begin position="41"/>
        <end position="66"/>
    </location>
</feature>
<evidence type="ECO:0000313" key="3">
    <source>
        <dbReference type="EMBL" id="OIW31545.1"/>
    </source>
</evidence>
<dbReference type="PANTHER" id="PTHR40781:SF1">
    <property type="match status" value="1"/>
</dbReference>
<dbReference type="InterPro" id="IPR056009">
    <property type="entry name" value="DUF7587"/>
</dbReference>
<sequence>MASFTVRSLGCRVRLSRSAATQESRCTRTDSTTVRSLGCTTCHSNKPEAEVGSAATQESSSHSPPLPWCTSADSTTVWSVGCRVLYGSDEPEVEPGVEPEVEVRSVETPVQPAHEAKPESSSHSTAQLPEYFYRVQRDGTGIIEHTDGSFEARSRYWMNSCQCGGDEVPIATWTSSTTRLSEARSFRFLITAVSSYQHSATSLGITPVIEDAVTLAWYHMHRRKTGIHSSKIETKTLRPKHLDLRFGDTAVRMPVWVEEGGCTFLSVRDVQEHLGAREDEGLGAECTKNVRYYLGQRGEELGGPRSEWFALDFIPAEMVQRDRYWGSMEVLNEAAREIKREICELWARRVCLARHSACCGKNDESLAVADHLPWLRQESLTAAVTGARPDGRWLHLQRPSPDPKTDKVHPADHHLMSRRPQLKEVEVRSEAQLPLYFYRVQHDRSATDENPDGSFSCRYRLQEDYSDFRYALHRHLTWKDRRATPFISVFNNGYLAEERARFHVNSGDTGVHTCRIDPRMLREGYLELRPFEMPGAVRLPVWMWGSRCTFVSTADVRKYLGVRDGIGQNSEWFALGVIPAGMVLNRRDYSLQPNTTLLS</sequence>
<evidence type="ECO:0000313" key="4">
    <source>
        <dbReference type="Proteomes" id="UP000182658"/>
    </source>
</evidence>
<dbReference type="EMBL" id="KV875095">
    <property type="protein sequence ID" value="OIW31545.1"/>
    <property type="molecule type" value="Genomic_DNA"/>
</dbReference>
<protein>
    <recommendedName>
        <fullName evidence="2">DUF7587 domain-containing protein</fullName>
    </recommendedName>
</protein>
<reference evidence="3 4" key="1">
    <citation type="submission" date="2016-10" db="EMBL/GenBank/DDBJ databases">
        <title>Draft genome sequence of Coniochaeta ligniaria NRRL30616, a lignocellulolytic fungus for bioabatement of inhibitors in plant biomass hydrolysates.</title>
        <authorList>
            <consortium name="DOE Joint Genome Institute"/>
            <person name="Jimenez D.J."/>
            <person name="Hector R.E."/>
            <person name="Riley R."/>
            <person name="Sun H."/>
            <person name="Grigoriev I.V."/>
            <person name="Van Elsas J.D."/>
            <person name="Nichols N.N."/>
        </authorList>
    </citation>
    <scope>NUCLEOTIDE SEQUENCE [LARGE SCALE GENOMIC DNA]</scope>
    <source>
        <strain evidence="3 4">NRRL 30616</strain>
    </source>
</reference>
<gene>
    <name evidence="3" type="ORF">CONLIGDRAFT_667429</name>
</gene>